<accession>A0A2N1PIJ9</accession>
<dbReference type="AlphaFoldDB" id="A0A2N1PIJ9"/>
<dbReference type="EMBL" id="PGXC01000061">
    <property type="protein sequence ID" value="PKK88165.1"/>
    <property type="molecule type" value="Genomic_DNA"/>
</dbReference>
<dbReference type="Pfam" id="PF01558">
    <property type="entry name" value="POR"/>
    <property type="match status" value="1"/>
</dbReference>
<protein>
    <submittedName>
        <fullName evidence="3">2-oxoacid:ferredoxin oxidoreductase subunit gamma</fullName>
    </submittedName>
</protein>
<reference evidence="3 4" key="1">
    <citation type="journal article" date="2017" name="ISME J.">
        <title>Potential for microbial H2 and metal transformations associated with novel bacteria and archaea in deep terrestrial subsurface sediments.</title>
        <authorList>
            <person name="Hernsdorf A.W."/>
            <person name="Amano Y."/>
            <person name="Miyakawa K."/>
            <person name="Ise K."/>
            <person name="Suzuki Y."/>
            <person name="Anantharaman K."/>
            <person name="Probst A."/>
            <person name="Burstein D."/>
            <person name="Thomas B.C."/>
            <person name="Banfield J.F."/>
        </authorList>
    </citation>
    <scope>NUCLEOTIDE SEQUENCE [LARGE SCALE GENOMIC DNA]</scope>
    <source>
        <strain evidence="3">HGW-Wallbacteria-1</strain>
    </source>
</reference>
<dbReference type="Proteomes" id="UP000233256">
    <property type="component" value="Unassembled WGS sequence"/>
</dbReference>
<feature type="domain" description="Pyruvate/ketoisovalerate oxidoreductase catalytic" evidence="2">
    <location>
        <begin position="17"/>
        <end position="182"/>
    </location>
</feature>
<proteinExistence type="predicted"/>
<dbReference type="PANTHER" id="PTHR42730:SF1">
    <property type="entry name" value="2-OXOGLUTARATE SYNTHASE SUBUNIT KORC"/>
    <property type="match status" value="1"/>
</dbReference>
<evidence type="ECO:0000259" key="2">
    <source>
        <dbReference type="Pfam" id="PF01558"/>
    </source>
</evidence>
<dbReference type="SUPFAM" id="SSF53323">
    <property type="entry name" value="Pyruvate-ferredoxin oxidoreductase, PFOR, domain III"/>
    <property type="match status" value="1"/>
</dbReference>
<organism evidence="3 4">
    <name type="scientific">Candidatus Wallbacteria bacterium HGW-Wallbacteria-1</name>
    <dbReference type="NCBI Taxonomy" id="2013854"/>
    <lineage>
        <taxon>Bacteria</taxon>
        <taxon>Candidatus Walliibacteriota</taxon>
    </lineage>
</organism>
<name>A0A2N1PIJ9_9BACT</name>
<dbReference type="InterPro" id="IPR019752">
    <property type="entry name" value="Pyrv/ketoisovalerate_OxRed_cat"/>
</dbReference>
<dbReference type="Gene3D" id="3.40.920.10">
    <property type="entry name" value="Pyruvate-ferredoxin oxidoreductase, PFOR, domain III"/>
    <property type="match status" value="1"/>
</dbReference>
<comment type="caution">
    <text evidence="3">The sequence shown here is derived from an EMBL/GenBank/DDBJ whole genome shotgun (WGS) entry which is preliminary data.</text>
</comment>
<keyword evidence="1" id="KW-0560">Oxidoreductase</keyword>
<dbReference type="InterPro" id="IPR052554">
    <property type="entry name" value="2-oxoglutarate_synth_KorC"/>
</dbReference>
<dbReference type="InterPro" id="IPR002869">
    <property type="entry name" value="Pyrv_flavodox_OxRed_cen"/>
</dbReference>
<evidence type="ECO:0000313" key="4">
    <source>
        <dbReference type="Proteomes" id="UP000233256"/>
    </source>
</evidence>
<evidence type="ECO:0000313" key="3">
    <source>
        <dbReference type="EMBL" id="PKK88165.1"/>
    </source>
</evidence>
<sequence length="204" mass="22833">MFEEHIRKFTARFAGWGGQGNIMAGMVLSQAATFERKYVVQTQNHGAQQQGGVSRSDVVISDSQINFPEADAFNVLVALNQEVLDKFGTQLKSNNLLIVDTTYCDRLSARLFYLTKSIVAYPFSRKAEKLFGKEVIANIIALGVIARHCDVVKYESVKQAVAERVPKAALQMNMEALELGYNMEIQEMSLDESVDLKTLARKYL</sequence>
<dbReference type="GO" id="GO:0016903">
    <property type="term" value="F:oxidoreductase activity, acting on the aldehyde or oxo group of donors"/>
    <property type="evidence" value="ECO:0007669"/>
    <property type="project" value="InterPro"/>
</dbReference>
<dbReference type="PANTHER" id="PTHR42730">
    <property type="entry name" value="2-OXOGLUTARATE SYNTHASE SUBUNIT KORC"/>
    <property type="match status" value="1"/>
</dbReference>
<evidence type="ECO:0000256" key="1">
    <source>
        <dbReference type="ARBA" id="ARBA00023002"/>
    </source>
</evidence>
<gene>
    <name evidence="3" type="ORF">CVV64_20015</name>
</gene>